<protein>
    <submittedName>
        <fullName evidence="3">Uncharacterized protein</fullName>
    </submittedName>
</protein>
<feature type="transmembrane region" description="Helical" evidence="2">
    <location>
        <begin position="67"/>
        <end position="90"/>
    </location>
</feature>
<evidence type="ECO:0000313" key="4">
    <source>
        <dbReference type="Proteomes" id="UP000228920"/>
    </source>
</evidence>
<feature type="transmembrane region" description="Helical" evidence="2">
    <location>
        <begin position="102"/>
        <end position="122"/>
    </location>
</feature>
<comment type="caution">
    <text evidence="3">The sequence shown here is derived from an EMBL/GenBank/DDBJ whole genome shotgun (WGS) entry which is preliminary data.</text>
</comment>
<keyword evidence="2" id="KW-0472">Membrane</keyword>
<gene>
    <name evidence="3" type="ORF">COY32_01185</name>
</gene>
<feature type="compositionally biased region" description="Basic and acidic residues" evidence="1">
    <location>
        <begin position="133"/>
        <end position="144"/>
    </location>
</feature>
<dbReference type="Proteomes" id="UP000228920">
    <property type="component" value="Unassembled WGS sequence"/>
</dbReference>
<dbReference type="EMBL" id="PFNL01000032">
    <property type="protein sequence ID" value="PIZ47693.1"/>
    <property type="molecule type" value="Genomic_DNA"/>
</dbReference>
<sequence length="157" mass="16817">MFTNDQRRLIVQLYLLVAILSVLAVFLTVSLLDVGMSTLLTGSLVIVLPAMIVIARNFAVISQANRLGVLFALVLMGFQFAGFLVGSTVYSVGRVLPGPEIFTGQLVFLVVAYAIVYVVLCNRHFMLMSDMKSKSSGESPKGDQDGNAAGSTVAHSD</sequence>
<evidence type="ECO:0000256" key="1">
    <source>
        <dbReference type="SAM" id="MobiDB-lite"/>
    </source>
</evidence>
<feature type="transmembrane region" description="Helical" evidence="2">
    <location>
        <begin position="12"/>
        <end position="32"/>
    </location>
</feature>
<keyword evidence="2" id="KW-0812">Transmembrane</keyword>
<reference evidence="4" key="1">
    <citation type="submission" date="2017-09" db="EMBL/GenBank/DDBJ databases">
        <title>Depth-based differentiation of microbial function through sediment-hosted aquifers and enrichment of novel symbionts in the deep terrestrial subsurface.</title>
        <authorList>
            <person name="Probst A.J."/>
            <person name="Ladd B."/>
            <person name="Jarett J.K."/>
            <person name="Geller-Mcgrath D.E."/>
            <person name="Sieber C.M.K."/>
            <person name="Emerson J.B."/>
            <person name="Anantharaman K."/>
            <person name="Thomas B.C."/>
            <person name="Malmstrom R."/>
            <person name="Stieglmeier M."/>
            <person name="Klingl A."/>
            <person name="Woyke T."/>
            <person name="Ryan C.M."/>
            <person name="Banfield J.F."/>
        </authorList>
    </citation>
    <scope>NUCLEOTIDE SEQUENCE [LARGE SCALE GENOMIC DNA]</scope>
</reference>
<organism evidence="3 4">
    <name type="scientific">candidate division WWE3 bacterium CG_4_10_14_0_2_um_filter_41_14</name>
    <dbReference type="NCBI Taxonomy" id="1975072"/>
    <lineage>
        <taxon>Bacteria</taxon>
        <taxon>Katanobacteria</taxon>
    </lineage>
</organism>
<accession>A0A2M7TL27</accession>
<evidence type="ECO:0000256" key="2">
    <source>
        <dbReference type="SAM" id="Phobius"/>
    </source>
</evidence>
<name>A0A2M7TL27_UNCKA</name>
<keyword evidence="2" id="KW-1133">Transmembrane helix</keyword>
<proteinExistence type="predicted"/>
<feature type="region of interest" description="Disordered" evidence="1">
    <location>
        <begin position="133"/>
        <end position="157"/>
    </location>
</feature>
<dbReference type="AlphaFoldDB" id="A0A2M7TL27"/>
<feature type="transmembrane region" description="Helical" evidence="2">
    <location>
        <begin position="38"/>
        <end position="55"/>
    </location>
</feature>
<evidence type="ECO:0000313" key="3">
    <source>
        <dbReference type="EMBL" id="PIZ47693.1"/>
    </source>
</evidence>